<comment type="caution">
    <text evidence="3">The sequence shown here is derived from an EMBL/GenBank/DDBJ whole genome shotgun (WGS) entry which is preliminary data.</text>
</comment>
<dbReference type="AlphaFoldDB" id="A0AAD8MGC2"/>
<dbReference type="NCBIfam" id="TIGR01640">
    <property type="entry name" value="F_box_assoc_1"/>
    <property type="match status" value="1"/>
</dbReference>
<dbReference type="PANTHER" id="PTHR31672:SF13">
    <property type="entry name" value="F-BOX PROTEIN CPR30-LIKE"/>
    <property type="match status" value="1"/>
</dbReference>
<dbReference type="EMBL" id="JAUIZM010000008">
    <property type="protein sequence ID" value="KAK1370998.1"/>
    <property type="molecule type" value="Genomic_DNA"/>
</dbReference>
<reference evidence="3" key="1">
    <citation type="submission" date="2023-02" db="EMBL/GenBank/DDBJ databases">
        <title>Genome of toxic invasive species Heracleum sosnowskyi carries increased number of genes despite the absence of recent whole-genome duplications.</title>
        <authorList>
            <person name="Schelkunov M."/>
            <person name="Shtratnikova V."/>
            <person name="Makarenko M."/>
            <person name="Klepikova A."/>
            <person name="Omelchenko D."/>
            <person name="Novikova G."/>
            <person name="Obukhova E."/>
            <person name="Bogdanov V."/>
            <person name="Penin A."/>
            <person name="Logacheva M."/>
        </authorList>
    </citation>
    <scope>NUCLEOTIDE SEQUENCE</scope>
    <source>
        <strain evidence="3">Hsosn_3</strain>
        <tissue evidence="3">Leaf</tissue>
    </source>
</reference>
<proteinExistence type="predicted"/>
<organism evidence="3 4">
    <name type="scientific">Heracleum sosnowskyi</name>
    <dbReference type="NCBI Taxonomy" id="360622"/>
    <lineage>
        <taxon>Eukaryota</taxon>
        <taxon>Viridiplantae</taxon>
        <taxon>Streptophyta</taxon>
        <taxon>Embryophyta</taxon>
        <taxon>Tracheophyta</taxon>
        <taxon>Spermatophyta</taxon>
        <taxon>Magnoliopsida</taxon>
        <taxon>eudicotyledons</taxon>
        <taxon>Gunneridae</taxon>
        <taxon>Pentapetalae</taxon>
        <taxon>asterids</taxon>
        <taxon>campanulids</taxon>
        <taxon>Apiales</taxon>
        <taxon>Apiaceae</taxon>
        <taxon>Apioideae</taxon>
        <taxon>apioid superclade</taxon>
        <taxon>Tordylieae</taxon>
        <taxon>Tordyliinae</taxon>
        <taxon>Heracleum</taxon>
    </lineage>
</organism>
<gene>
    <name evidence="3" type="ORF">POM88_037090</name>
</gene>
<evidence type="ECO:0000313" key="3">
    <source>
        <dbReference type="EMBL" id="KAK1370998.1"/>
    </source>
</evidence>
<reference evidence="3" key="2">
    <citation type="submission" date="2023-05" db="EMBL/GenBank/DDBJ databases">
        <authorList>
            <person name="Schelkunov M.I."/>
        </authorList>
    </citation>
    <scope>NUCLEOTIDE SEQUENCE</scope>
    <source>
        <strain evidence="3">Hsosn_3</strain>
        <tissue evidence="3">Leaf</tissue>
    </source>
</reference>
<evidence type="ECO:0000259" key="2">
    <source>
        <dbReference type="Pfam" id="PF08268"/>
    </source>
</evidence>
<sequence>MAKKGKPKKRNHKPTKSPLPSNPSTNEEEEKPIPISTLEPEPFLDVLYRFSVKSLLRCRSLSKSWTALIGYPAFIQKHIDFNSSRNQQLICNSLYDRGRRRLIAFLSVKGPPIPVLDINLNFTERSNYPRIINFPDFSRKMVLAGSINGIVCLSHHKEMLGQYVALWNPAIRHWKPIALPQSRSWENVSVGLGFDVLTNDFKIICIVPAIASVDPTEKYKWSRVDIYSANRESWDDADERGLIPFIPVLYLEHCKFIVKGVPYWIGIDIQARQLKVLGGVDPRTGLFRKVLFPEHVQNENTLVHVVNLRNSVVALIHSPGEYPNQMIDLYELDDNTAKWTRMYRIGPLVLETQPLVYKTLRLPQCLITGEIVLEAWSGQIRASDMVYYFCDTNTSRVFRNSEIEELVPHWHESYSHVESLVCLKGMVQIGKEHIRKKTDPKNWSEYLPQDLEAALHL</sequence>
<protein>
    <recommendedName>
        <fullName evidence="2">F-box associated beta-propeller type 3 domain-containing protein</fullName>
    </recommendedName>
</protein>
<dbReference type="InterPro" id="IPR050796">
    <property type="entry name" value="SCF_F-box_component"/>
</dbReference>
<feature type="domain" description="F-box associated beta-propeller type 3" evidence="2">
    <location>
        <begin position="138"/>
        <end position="405"/>
    </location>
</feature>
<dbReference type="Proteomes" id="UP001237642">
    <property type="component" value="Unassembled WGS sequence"/>
</dbReference>
<feature type="compositionally biased region" description="Basic residues" evidence="1">
    <location>
        <begin position="1"/>
        <end position="15"/>
    </location>
</feature>
<accession>A0AAD8MGC2</accession>
<dbReference type="SUPFAM" id="SSF81383">
    <property type="entry name" value="F-box domain"/>
    <property type="match status" value="1"/>
</dbReference>
<evidence type="ECO:0000313" key="4">
    <source>
        <dbReference type="Proteomes" id="UP001237642"/>
    </source>
</evidence>
<dbReference type="PANTHER" id="PTHR31672">
    <property type="entry name" value="BNACNNG10540D PROTEIN"/>
    <property type="match status" value="1"/>
</dbReference>
<dbReference type="Pfam" id="PF08268">
    <property type="entry name" value="FBA_3"/>
    <property type="match status" value="1"/>
</dbReference>
<keyword evidence="4" id="KW-1185">Reference proteome</keyword>
<evidence type="ECO:0000256" key="1">
    <source>
        <dbReference type="SAM" id="MobiDB-lite"/>
    </source>
</evidence>
<dbReference type="InterPro" id="IPR013187">
    <property type="entry name" value="F-box-assoc_dom_typ3"/>
</dbReference>
<dbReference type="InterPro" id="IPR017451">
    <property type="entry name" value="F-box-assoc_interact_dom"/>
</dbReference>
<name>A0AAD8MGC2_9APIA</name>
<feature type="region of interest" description="Disordered" evidence="1">
    <location>
        <begin position="1"/>
        <end position="34"/>
    </location>
</feature>
<dbReference type="InterPro" id="IPR036047">
    <property type="entry name" value="F-box-like_dom_sf"/>
</dbReference>